<reference evidence="1 2" key="1">
    <citation type="journal article" date="2012" name="Appl. Environ. Microbiol.">
        <title>Genome Sequence of Thermotolerant Bacillus methanolicus: Features and Regulation Related to Methylotrophy and Production of L-Lysine and L-Glutamate from Methanol.</title>
        <authorList>
            <person name="Heggeset T.M."/>
            <person name="Krog A."/>
            <person name="Balzer S."/>
            <person name="Wentzel A."/>
            <person name="Ellingsen T.E."/>
            <person name="Brautaset T."/>
        </authorList>
    </citation>
    <scope>NUCLEOTIDE SEQUENCE [LARGE SCALE GENOMIC DNA]</scope>
    <source>
        <strain evidence="1 2">PB1</strain>
    </source>
</reference>
<organism evidence="1 2">
    <name type="scientific">Bacillus methanolicus PB1</name>
    <dbReference type="NCBI Taxonomy" id="997296"/>
    <lineage>
        <taxon>Bacteria</taxon>
        <taxon>Bacillati</taxon>
        <taxon>Bacillota</taxon>
        <taxon>Bacilli</taxon>
        <taxon>Bacillales</taxon>
        <taxon>Bacillaceae</taxon>
        <taxon>Bacillus</taxon>
    </lineage>
</organism>
<dbReference type="PATRIC" id="fig|997296.3.peg.3013"/>
<dbReference type="Pfam" id="PF13047">
    <property type="entry name" value="DUF3907"/>
    <property type="match status" value="1"/>
</dbReference>
<evidence type="ECO:0000313" key="2">
    <source>
        <dbReference type="Proteomes" id="UP000010523"/>
    </source>
</evidence>
<dbReference type="eggNOG" id="ENOG5030A29">
    <property type="taxonomic scope" value="Bacteria"/>
</dbReference>
<name>I3DWW3_BACMT</name>
<dbReference type="AlphaFoldDB" id="I3DWW3"/>
<evidence type="ECO:0008006" key="3">
    <source>
        <dbReference type="Google" id="ProtNLM"/>
    </source>
</evidence>
<dbReference type="EMBL" id="AFEU01000003">
    <property type="protein sequence ID" value="EIJ78734.1"/>
    <property type="molecule type" value="Genomic_DNA"/>
</dbReference>
<proteinExistence type="predicted"/>
<keyword evidence="2" id="KW-1185">Reference proteome</keyword>
<gene>
    <name evidence="1" type="ORF">PB1_14289</name>
</gene>
<comment type="caution">
    <text evidence="1">The sequence shown here is derived from an EMBL/GenBank/DDBJ whole genome shotgun (WGS) entry which is preliminary data.</text>
</comment>
<accession>I3DWW3</accession>
<dbReference type="STRING" id="997296.PB1_14289"/>
<dbReference type="InterPro" id="IPR025013">
    <property type="entry name" value="DUF3907"/>
</dbReference>
<evidence type="ECO:0000313" key="1">
    <source>
        <dbReference type="EMBL" id="EIJ78734.1"/>
    </source>
</evidence>
<dbReference type="Proteomes" id="UP000010523">
    <property type="component" value="Unassembled WGS sequence"/>
</dbReference>
<sequence>MTFLTYLKQFYDKIYLTIKDASSYENLDIAILPDVFGSMENKRGFKLRSLLEFIVQPQQFFSLIFGGAKMGNTIVKNQVEEVKNFLEKTVSELEQFLNETTLSRLEREFPGDAEYYKVILSHFRKLLVHCEEGLDACKVIINSEPFSKGAAEKILYRIYHQCIEEFFSPKNDVWYEDSRSAYTGKNSIKMRKEVPDSISAVLKGLEGDFQRIREELEYYETDYRTKMIQSK</sequence>
<protein>
    <recommendedName>
        <fullName evidence="3">DUF3907 family protein</fullName>
    </recommendedName>
</protein>